<dbReference type="GO" id="GO:0004106">
    <property type="term" value="F:chorismate mutase activity"/>
    <property type="evidence" value="ECO:0007669"/>
    <property type="project" value="UniProtKB-EC"/>
</dbReference>
<dbReference type="GO" id="GO:0005737">
    <property type="term" value="C:cytoplasm"/>
    <property type="evidence" value="ECO:0007669"/>
    <property type="project" value="UniProtKB-SubCell"/>
</dbReference>
<dbReference type="GO" id="GO:0004664">
    <property type="term" value="F:prephenate dehydratase activity"/>
    <property type="evidence" value="ECO:0007669"/>
    <property type="project" value="UniProtKB-EC"/>
</dbReference>
<dbReference type="SUPFAM" id="SSF53850">
    <property type="entry name" value="Periplasmic binding protein-like II"/>
    <property type="match status" value="1"/>
</dbReference>
<dbReference type="InterPro" id="IPR036263">
    <property type="entry name" value="Chorismate_II_sf"/>
</dbReference>
<dbReference type="Pfam" id="PF01817">
    <property type="entry name" value="CM_2"/>
    <property type="match status" value="1"/>
</dbReference>
<comment type="function">
    <text evidence="2">Catalyzes the Claisen rearrangement of chorismate to prephenate and the decarboxylation/dehydration of prephenate to phenylpyruvate.</text>
</comment>
<evidence type="ECO:0000256" key="14">
    <source>
        <dbReference type="ARBA" id="ARBA00023239"/>
    </source>
</evidence>
<dbReference type="Gene3D" id="3.40.190.10">
    <property type="entry name" value="Periplasmic binding protein-like II"/>
    <property type="match status" value="2"/>
</dbReference>
<proteinExistence type="predicted"/>
<evidence type="ECO:0000256" key="11">
    <source>
        <dbReference type="ARBA" id="ARBA00023141"/>
    </source>
</evidence>
<dbReference type="PANTHER" id="PTHR21022:SF19">
    <property type="entry name" value="PREPHENATE DEHYDRATASE-RELATED"/>
    <property type="match status" value="1"/>
</dbReference>
<dbReference type="InterPro" id="IPR002701">
    <property type="entry name" value="CM_II_prokaryot"/>
</dbReference>
<evidence type="ECO:0000256" key="16">
    <source>
        <dbReference type="ARBA" id="ARBA00031175"/>
    </source>
</evidence>
<evidence type="ECO:0000313" key="23">
    <source>
        <dbReference type="EMBL" id="HJB08889.1"/>
    </source>
</evidence>
<dbReference type="PIRSF" id="PIRSF001500">
    <property type="entry name" value="Chor_mut_pdt_Ppr"/>
    <property type="match status" value="1"/>
</dbReference>
<evidence type="ECO:0000256" key="10">
    <source>
        <dbReference type="ARBA" id="ARBA00022605"/>
    </source>
</evidence>
<evidence type="ECO:0000256" key="18">
    <source>
        <dbReference type="ARBA" id="ARBA00047848"/>
    </source>
</evidence>
<evidence type="ECO:0000256" key="4">
    <source>
        <dbReference type="ARBA" id="ARBA00004741"/>
    </source>
</evidence>
<evidence type="ECO:0000256" key="15">
    <source>
        <dbReference type="ARBA" id="ARBA00023268"/>
    </source>
</evidence>
<keyword evidence="14 23" id="KW-0456">Lyase</keyword>
<dbReference type="InterPro" id="IPR001086">
    <property type="entry name" value="Preph_deHydtase"/>
</dbReference>
<feature type="domain" description="Prephenate dehydratase" evidence="21">
    <location>
        <begin position="113"/>
        <end position="290"/>
    </location>
</feature>
<evidence type="ECO:0000256" key="13">
    <source>
        <dbReference type="ARBA" id="ARBA00023235"/>
    </source>
</evidence>
<accession>A0A9D2LAA0</accession>
<evidence type="ECO:0000259" key="20">
    <source>
        <dbReference type="PROSITE" id="PS51168"/>
    </source>
</evidence>
<dbReference type="NCBIfam" id="NF008865">
    <property type="entry name" value="PRK11898.1"/>
    <property type="match status" value="1"/>
</dbReference>
<evidence type="ECO:0000256" key="19">
    <source>
        <dbReference type="PIRSR" id="PIRSR001500-2"/>
    </source>
</evidence>
<dbReference type="InterPro" id="IPR008242">
    <property type="entry name" value="Chor_mutase/pphenate_deHydtase"/>
</dbReference>
<evidence type="ECO:0000256" key="9">
    <source>
        <dbReference type="ARBA" id="ARBA00022490"/>
    </source>
</evidence>
<sequence length="378" mass="42325">MKNLDLQEIRRELDGIDARLVELFQERMRLCCDVAEYKLETGKAVYDGKREKEKLAAVEAMASGDFNKQAVRELFTQMMTVSRKRQYQILADHGQKVDLGFEEIPFLKKEGVRVVYQGVEGAYSHGASIQFFGEDADLYHVPSWEDAMVEVEEGRADYAVLPIENSSAGAVSNNYDLLIKHSNYIVAETQLAVTHALLGLPDAQITDIETVYSHPQALMQCSRYLNSHRQWKQISVENTAVAARKITDDGLKSQAAVASEIAGKLYGLKVLAPAINHNKDNVTRFIILAPKAVYCKDAGKISLCFEAPHKSGSLYNMLGNFIYNQVNMLRIESRPIEGRSWEYRFFVDVEGSLRDGAVQNALKGIAEEAAAMRILGTY</sequence>
<dbReference type="GO" id="GO:0009094">
    <property type="term" value="P:L-phenylalanine biosynthetic process"/>
    <property type="evidence" value="ECO:0007669"/>
    <property type="project" value="UniProtKB-KW"/>
</dbReference>
<evidence type="ECO:0000256" key="7">
    <source>
        <dbReference type="ARBA" id="ARBA00014401"/>
    </source>
</evidence>
<keyword evidence="13" id="KW-0413">Isomerase</keyword>
<dbReference type="AlphaFoldDB" id="A0A9D2LAA0"/>
<evidence type="ECO:0000256" key="2">
    <source>
        <dbReference type="ARBA" id="ARBA00002364"/>
    </source>
</evidence>
<comment type="subcellular location">
    <subcellularLocation>
        <location evidence="3">Cytoplasm</location>
    </subcellularLocation>
</comment>
<keyword evidence="12" id="KW-0584">Phenylalanine biosynthesis</keyword>
<dbReference type="Gene3D" id="3.30.70.260">
    <property type="match status" value="1"/>
</dbReference>
<reference evidence="23" key="2">
    <citation type="submission" date="2021-04" db="EMBL/GenBank/DDBJ databases">
        <authorList>
            <person name="Gilroy R."/>
        </authorList>
    </citation>
    <scope>NUCLEOTIDE SEQUENCE</scope>
    <source>
        <strain evidence="23">CHK188-4685</strain>
    </source>
</reference>
<gene>
    <name evidence="23" type="primary">pheA</name>
    <name evidence="23" type="ORF">H9716_13685</name>
</gene>
<dbReference type="EC" id="4.2.1.51" evidence="6"/>
<comment type="caution">
    <text evidence="23">The sequence shown here is derived from an EMBL/GenBank/DDBJ whole genome shotgun (WGS) entry which is preliminary data.</text>
</comment>
<evidence type="ECO:0000256" key="3">
    <source>
        <dbReference type="ARBA" id="ARBA00004496"/>
    </source>
</evidence>
<dbReference type="SUPFAM" id="SSF48600">
    <property type="entry name" value="Chorismate mutase II"/>
    <property type="match status" value="1"/>
</dbReference>
<dbReference type="Gene3D" id="1.20.59.10">
    <property type="entry name" value="Chorismate mutase"/>
    <property type="match status" value="1"/>
</dbReference>
<comment type="catalytic activity">
    <reaction evidence="1">
        <text>chorismate = prephenate</text>
        <dbReference type="Rhea" id="RHEA:13897"/>
        <dbReference type="ChEBI" id="CHEBI:29748"/>
        <dbReference type="ChEBI" id="CHEBI:29934"/>
        <dbReference type="EC" id="5.4.99.5"/>
    </reaction>
</comment>
<dbReference type="PROSITE" id="PS51671">
    <property type="entry name" value="ACT"/>
    <property type="match status" value="1"/>
</dbReference>
<keyword evidence="9" id="KW-0963">Cytoplasm</keyword>
<evidence type="ECO:0000256" key="6">
    <source>
        <dbReference type="ARBA" id="ARBA00013147"/>
    </source>
</evidence>
<feature type="domain" description="Chorismate mutase" evidence="20">
    <location>
        <begin position="1"/>
        <end position="90"/>
    </location>
</feature>
<name>A0A9D2LAA0_9FIRM</name>
<evidence type="ECO:0000259" key="21">
    <source>
        <dbReference type="PROSITE" id="PS51171"/>
    </source>
</evidence>
<evidence type="ECO:0000256" key="8">
    <source>
        <dbReference type="ARBA" id="ARBA00021872"/>
    </source>
</evidence>
<dbReference type="InterPro" id="IPR036979">
    <property type="entry name" value="CM_dom_sf"/>
</dbReference>
<dbReference type="EMBL" id="DWYS01000167">
    <property type="protein sequence ID" value="HJB08889.1"/>
    <property type="molecule type" value="Genomic_DNA"/>
</dbReference>
<dbReference type="InterPro" id="IPR045865">
    <property type="entry name" value="ACT-like_dom_sf"/>
</dbReference>
<dbReference type="PROSITE" id="PS51171">
    <property type="entry name" value="PREPHENATE_DEHYDR_3"/>
    <property type="match status" value="1"/>
</dbReference>
<evidence type="ECO:0000313" key="24">
    <source>
        <dbReference type="Proteomes" id="UP000886804"/>
    </source>
</evidence>
<keyword evidence="15" id="KW-0511">Multifunctional enzyme</keyword>
<dbReference type="GO" id="GO:0046417">
    <property type="term" value="P:chorismate metabolic process"/>
    <property type="evidence" value="ECO:0007669"/>
    <property type="project" value="InterPro"/>
</dbReference>
<evidence type="ECO:0000256" key="5">
    <source>
        <dbReference type="ARBA" id="ARBA00004817"/>
    </source>
</evidence>
<reference evidence="23" key="1">
    <citation type="journal article" date="2021" name="PeerJ">
        <title>Extensive microbial diversity within the chicken gut microbiome revealed by metagenomics and culture.</title>
        <authorList>
            <person name="Gilroy R."/>
            <person name="Ravi A."/>
            <person name="Getino M."/>
            <person name="Pursley I."/>
            <person name="Horton D.L."/>
            <person name="Alikhan N.F."/>
            <person name="Baker D."/>
            <person name="Gharbi K."/>
            <person name="Hall N."/>
            <person name="Watson M."/>
            <person name="Adriaenssens E.M."/>
            <person name="Foster-Nyarko E."/>
            <person name="Jarju S."/>
            <person name="Secka A."/>
            <person name="Antonio M."/>
            <person name="Oren A."/>
            <person name="Chaudhuri R.R."/>
            <person name="La Ragione R."/>
            <person name="Hildebrand F."/>
            <person name="Pallen M.J."/>
        </authorList>
    </citation>
    <scope>NUCLEOTIDE SEQUENCE</scope>
    <source>
        <strain evidence="23">CHK188-4685</strain>
    </source>
</reference>
<organism evidence="23 24">
    <name type="scientific">Candidatus Enterocloster faecavium</name>
    <dbReference type="NCBI Taxonomy" id="2838560"/>
    <lineage>
        <taxon>Bacteria</taxon>
        <taxon>Bacillati</taxon>
        <taxon>Bacillota</taxon>
        <taxon>Clostridia</taxon>
        <taxon>Lachnospirales</taxon>
        <taxon>Lachnospiraceae</taxon>
        <taxon>Enterocloster</taxon>
    </lineage>
</organism>
<keyword evidence="11" id="KW-0057">Aromatic amino acid biosynthesis</keyword>
<evidence type="ECO:0000259" key="22">
    <source>
        <dbReference type="PROSITE" id="PS51671"/>
    </source>
</evidence>
<dbReference type="CDD" id="cd13631">
    <property type="entry name" value="PBP2_Ct-PDT_like"/>
    <property type="match status" value="1"/>
</dbReference>
<feature type="site" description="Essential for prephenate dehydratase activity" evidence="19">
    <location>
        <position position="283"/>
    </location>
</feature>
<dbReference type="Pfam" id="PF00800">
    <property type="entry name" value="PDT"/>
    <property type="match status" value="1"/>
</dbReference>
<dbReference type="PANTHER" id="PTHR21022">
    <property type="entry name" value="PREPHENATE DEHYDRATASE P PROTEIN"/>
    <property type="match status" value="1"/>
</dbReference>
<dbReference type="Proteomes" id="UP000886804">
    <property type="component" value="Unassembled WGS sequence"/>
</dbReference>
<comment type="pathway">
    <text evidence="5">Metabolic intermediate biosynthesis; prephenate biosynthesis; prephenate from chorismate: step 1/1.</text>
</comment>
<dbReference type="SMART" id="SM00830">
    <property type="entry name" value="CM_2"/>
    <property type="match status" value="1"/>
</dbReference>
<dbReference type="PROSITE" id="PS51168">
    <property type="entry name" value="CHORISMATE_MUT_2"/>
    <property type="match status" value="1"/>
</dbReference>
<protein>
    <recommendedName>
        <fullName evidence="7">Bifunctional chorismate mutase/prephenate dehydratase</fullName>
        <ecNumber evidence="6">4.2.1.51</ecNumber>
    </recommendedName>
    <alternativeName>
        <fullName evidence="17">Chorismate mutase-prephenate dehydratase</fullName>
    </alternativeName>
    <alternativeName>
        <fullName evidence="8">Prephenate dehydratase</fullName>
    </alternativeName>
    <alternativeName>
        <fullName evidence="16">p-protein</fullName>
    </alternativeName>
</protein>
<comment type="pathway">
    <text evidence="4">Amino-acid biosynthesis; L-phenylalanine biosynthesis; phenylpyruvate from prephenate: step 1/1.</text>
</comment>
<evidence type="ECO:0000256" key="1">
    <source>
        <dbReference type="ARBA" id="ARBA00000824"/>
    </source>
</evidence>
<feature type="domain" description="ACT" evidence="22">
    <location>
        <begin position="302"/>
        <end position="378"/>
    </location>
</feature>
<dbReference type="SUPFAM" id="SSF55021">
    <property type="entry name" value="ACT-like"/>
    <property type="match status" value="1"/>
</dbReference>
<comment type="catalytic activity">
    <reaction evidence="18">
        <text>prephenate + H(+) = 3-phenylpyruvate + CO2 + H2O</text>
        <dbReference type="Rhea" id="RHEA:21648"/>
        <dbReference type="ChEBI" id="CHEBI:15377"/>
        <dbReference type="ChEBI" id="CHEBI:15378"/>
        <dbReference type="ChEBI" id="CHEBI:16526"/>
        <dbReference type="ChEBI" id="CHEBI:18005"/>
        <dbReference type="ChEBI" id="CHEBI:29934"/>
        <dbReference type="EC" id="4.2.1.51"/>
    </reaction>
</comment>
<dbReference type="InterPro" id="IPR002912">
    <property type="entry name" value="ACT_dom"/>
</dbReference>
<evidence type="ECO:0000256" key="17">
    <source>
        <dbReference type="ARBA" id="ARBA00031520"/>
    </source>
</evidence>
<evidence type="ECO:0000256" key="12">
    <source>
        <dbReference type="ARBA" id="ARBA00023222"/>
    </source>
</evidence>
<keyword evidence="10" id="KW-0028">Amino-acid biosynthesis</keyword>
<dbReference type="CDD" id="cd04905">
    <property type="entry name" value="ACT_CM-PDT"/>
    <property type="match status" value="1"/>
</dbReference>